<feature type="transmembrane region" description="Helical" evidence="9">
    <location>
        <begin position="23"/>
        <end position="45"/>
    </location>
</feature>
<dbReference type="SUPFAM" id="SSF56024">
    <property type="entry name" value="Phospholipase D/nuclease"/>
    <property type="match status" value="2"/>
</dbReference>
<protein>
    <recommendedName>
        <fullName evidence="8">Cardiolipin synthase</fullName>
        <ecNumber evidence="8">2.7.8.-</ecNumber>
    </recommendedName>
</protein>
<keyword evidence="4 9" id="KW-0812">Transmembrane</keyword>
<proteinExistence type="predicted"/>
<dbReference type="InterPro" id="IPR022924">
    <property type="entry name" value="Cardiolipin_synthase"/>
</dbReference>
<sequence>MNGQKNTVVKLLDKSKRGILRGIFSRLTLFLVLILLQIILINLFFLKLEDFRIPLKIIEAIVIAGSVIFLVNSKMDTTSIITWLLVIFPFPIPGAMFLFYTKNDLGYRELKKRIKKSISEVSPYFHQKSDILAELKQDHLITYNLAKYLNRRGGYPIYKNPEITYFPSGMKKFIALKEELQKAKEFIFLEYFIIDEGTMWGEILAILEEKVKEGVEVRVMYDGMIEYSTLSPDYKKRLEKIGIKARAFAPMSPFLSTYYNYRDHRKILVIDNQVAFNGGVNLADEYINLIDKYGYWKDSALMIKGEAVSSYTLMFLQMWATYDQTDDIKRYLLPNKSNSNCNQGYVIPYADSPLDNEKVGENVYIDILNNANEYVHIMTPYLILDSELEHALKFAAERGVDVKIIMPGIPDKKIPYTLAKRYFPSLIDSGVKIYQFTPGFVHAKNFVSDHNKAVVGTINLDYRSLYHHFECATYMYQTSSIADIENDFQKTLAKSKEITLESLKKENILIRGAGYIIKLIAPLL</sequence>
<dbReference type="PANTHER" id="PTHR21248">
    <property type="entry name" value="CARDIOLIPIN SYNTHASE"/>
    <property type="match status" value="1"/>
</dbReference>
<feature type="transmembrane region" description="Helical" evidence="9">
    <location>
        <begin position="51"/>
        <end position="71"/>
    </location>
</feature>
<feature type="transmembrane region" description="Helical" evidence="9">
    <location>
        <begin position="80"/>
        <end position="100"/>
    </location>
</feature>
<dbReference type="RefSeq" id="WP_199575065.1">
    <property type="nucleotide sequence ID" value="NZ_JAENBO010000001.1"/>
</dbReference>
<evidence type="ECO:0000256" key="4">
    <source>
        <dbReference type="ARBA" id="ARBA00022692"/>
    </source>
</evidence>
<name>A0ABS0ZHR3_9STRE</name>
<dbReference type="CDD" id="cd09160">
    <property type="entry name" value="PLDc_SMU_988_like_2"/>
    <property type="match status" value="1"/>
</dbReference>
<dbReference type="Proteomes" id="UP000653045">
    <property type="component" value="Unassembled WGS sequence"/>
</dbReference>
<evidence type="ECO:0000256" key="8">
    <source>
        <dbReference type="NCBIfam" id="TIGR04265"/>
    </source>
</evidence>
<evidence type="ECO:0000256" key="2">
    <source>
        <dbReference type="ARBA" id="ARBA00022475"/>
    </source>
</evidence>
<evidence type="ECO:0000256" key="7">
    <source>
        <dbReference type="ARBA" id="ARBA00023136"/>
    </source>
</evidence>
<reference evidence="11 12" key="1">
    <citation type="journal article" date="2021" name="Int. J. Syst. Evol. Microbiol.">
        <title>Streptococcus vicugnae sp. nov., isolated from faeces of alpacas (Vicugna pacos) and cattle (Bos taurus), Streptococcus zalophi sp. nov., and Streptococcus pacificus sp. nov., isolated from respiratory tract of California sea lions (Zalophus californianus).</title>
        <authorList>
            <person name="Volokhov D.V."/>
            <person name="Zagorodnyaya T.A."/>
            <person name="Shen Z."/>
            <person name="Blom J."/>
            <person name="Furtak V.A."/>
            <person name="Eisenberg T."/>
            <person name="Fan P."/>
            <person name="Jeong K.C."/>
            <person name="Gao Y."/>
            <person name="Zhang S."/>
            <person name="Amselle M."/>
        </authorList>
    </citation>
    <scope>NUCLEOTIDE SEQUENCE [LARGE SCALE GENOMIC DNA]</scope>
    <source>
        <strain evidence="11 12">CSL7591</strain>
    </source>
</reference>
<organism evidence="11 12">
    <name type="scientific">Streptococcus pacificus</name>
    <dbReference type="NCBI Taxonomy" id="2740577"/>
    <lineage>
        <taxon>Bacteria</taxon>
        <taxon>Bacillati</taxon>
        <taxon>Bacillota</taxon>
        <taxon>Bacilli</taxon>
        <taxon>Lactobacillales</taxon>
        <taxon>Streptococcaceae</taxon>
        <taxon>Streptococcus</taxon>
    </lineage>
</organism>
<accession>A0ABS0ZHR3</accession>
<evidence type="ECO:0000259" key="10">
    <source>
        <dbReference type="PROSITE" id="PS50035"/>
    </source>
</evidence>
<evidence type="ECO:0000313" key="11">
    <source>
        <dbReference type="EMBL" id="MBJ8325517.1"/>
    </source>
</evidence>
<evidence type="ECO:0000256" key="3">
    <source>
        <dbReference type="ARBA" id="ARBA00022679"/>
    </source>
</evidence>
<evidence type="ECO:0000256" key="9">
    <source>
        <dbReference type="SAM" id="Phobius"/>
    </source>
</evidence>
<keyword evidence="5" id="KW-0677">Repeat</keyword>
<comment type="caution">
    <text evidence="11">The sequence shown here is derived from an EMBL/GenBank/DDBJ whole genome shotgun (WGS) entry which is preliminary data.</text>
</comment>
<dbReference type="PANTHER" id="PTHR21248:SF22">
    <property type="entry name" value="PHOSPHOLIPASE D"/>
    <property type="match status" value="1"/>
</dbReference>
<evidence type="ECO:0000256" key="1">
    <source>
        <dbReference type="ARBA" id="ARBA00004236"/>
    </source>
</evidence>
<keyword evidence="7 9" id="KW-0472">Membrane</keyword>
<dbReference type="Gene3D" id="3.30.870.10">
    <property type="entry name" value="Endonuclease Chain A"/>
    <property type="match status" value="2"/>
</dbReference>
<feature type="domain" description="PLD phosphodiesterase" evidence="10">
    <location>
        <begin position="259"/>
        <end position="286"/>
    </location>
</feature>
<dbReference type="NCBIfam" id="TIGR04265">
    <property type="entry name" value="bac_cardiolipin"/>
    <property type="match status" value="1"/>
</dbReference>
<dbReference type="InterPro" id="IPR025202">
    <property type="entry name" value="PLD-like_dom"/>
</dbReference>
<dbReference type="InterPro" id="IPR001736">
    <property type="entry name" value="PLipase_D/transphosphatidylase"/>
</dbReference>
<keyword evidence="2" id="KW-1003">Cell membrane</keyword>
<comment type="subcellular location">
    <subcellularLocation>
        <location evidence="1">Cell membrane</location>
    </subcellularLocation>
</comment>
<evidence type="ECO:0000256" key="5">
    <source>
        <dbReference type="ARBA" id="ARBA00022737"/>
    </source>
</evidence>
<dbReference type="PROSITE" id="PS50035">
    <property type="entry name" value="PLD"/>
    <property type="match status" value="2"/>
</dbReference>
<evidence type="ECO:0000313" key="12">
    <source>
        <dbReference type="Proteomes" id="UP000653045"/>
    </source>
</evidence>
<gene>
    <name evidence="11" type="primary">cls</name>
    <name evidence="11" type="ORF">JHK62_02325</name>
</gene>
<dbReference type="Pfam" id="PF13091">
    <property type="entry name" value="PLDc_2"/>
    <property type="match status" value="2"/>
</dbReference>
<keyword evidence="12" id="KW-1185">Reference proteome</keyword>
<dbReference type="SMART" id="SM00155">
    <property type="entry name" value="PLDc"/>
    <property type="match status" value="2"/>
</dbReference>
<keyword evidence="6 9" id="KW-1133">Transmembrane helix</keyword>
<dbReference type="EMBL" id="JAENBO010000001">
    <property type="protein sequence ID" value="MBJ8325517.1"/>
    <property type="molecule type" value="Genomic_DNA"/>
</dbReference>
<dbReference type="CDD" id="cd09154">
    <property type="entry name" value="PLDc_SMU_988_like_1"/>
    <property type="match status" value="1"/>
</dbReference>
<dbReference type="EC" id="2.7.8.-" evidence="8"/>
<feature type="domain" description="PLD phosphodiesterase" evidence="10">
    <location>
        <begin position="437"/>
        <end position="464"/>
    </location>
</feature>
<evidence type="ECO:0000256" key="6">
    <source>
        <dbReference type="ARBA" id="ARBA00022989"/>
    </source>
</evidence>
<keyword evidence="3" id="KW-0808">Transferase</keyword>